<dbReference type="EMBL" id="CP043420">
    <property type="protein sequence ID" value="QEL11108.1"/>
    <property type="molecule type" value="Genomic_DNA"/>
</dbReference>
<evidence type="ECO:0000313" key="2">
    <source>
        <dbReference type="Proteomes" id="UP000322553"/>
    </source>
</evidence>
<gene>
    <name evidence="1" type="ORF">FY550_08165</name>
</gene>
<dbReference type="AlphaFoldDB" id="A0A1S1NX27"/>
<dbReference type="KEGG" id="kuy:FY550_08165"/>
<organism evidence="1 2">
    <name type="scientific">Kushneria phosphatilytica</name>
    <dbReference type="NCBI Taxonomy" id="657387"/>
    <lineage>
        <taxon>Bacteria</taxon>
        <taxon>Pseudomonadati</taxon>
        <taxon>Pseudomonadota</taxon>
        <taxon>Gammaproteobacteria</taxon>
        <taxon>Oceanospirillales</taxon>
        <taxon>Halomonadaceae</taxon>
        <taxon>Kushneria</taxon>
    </lineage>
</organism>
<evidence type="ECO:0000313" key="1">
    <source>
        <dbReference type="EMBL" id="QEL11108.1"/>
    </source>
</evidence>
<name>A0A1S1NX27_9GAMM</name>
<protein>
    <submittedName>
        <fullName evidence="1">Uncharacterized protein</fullName>
    </submittedName>
</protein>
<accession>A0A1S1NX27</accession>
<proteinExistence type="predicted"/>
<sequence>MMQENRQQKLPDTLSVLVRLLLHDRHRVARTFLYDGQLFRLEIERITDPGAAQRAIRDSLPDDRQ</sequence>
<dbReference type="RefSeq" id="WP_070977463.1">
    <property type="nucleotide sequence ID" value="NZ_CP043420.1"/>
</dbReference>
<dbReference type="Proteomes" id="UP000322553">
    <property type="component" value="Chromosome"/>
</dbReference>
<keyword evidence="2" id="KW-1185">Reference proteome</keyword>
<reference evidence="1 2" key="1">
    <citation type="submission" date="2019-08" db="EMBL/GenBank/DDBJ databases">
        <title>Complete genome sequence of Kushneria sp. YCWA18, a halophilic phosphate-solubilizing bacterium isolated from Daqiao saltern in China.</title>
        <authorList>
            <person name="Du G.-X."/>
            <person name="Qu L.-Y."/>
        </authorList>
    </citation>
    <scope>NUCLEOTIDE SEQUENCE [LARGE SCALE GENOMIC DNA]</scope>
    <source>
        <strain evidence="1 2">YCWA18</strain>
    </source>
</reference>